<evidence type="ECO:0000313" key="1">
    <source>
        <dbReference type="EMBL" id="THH10674.1"/>
    </source>
</evidence>
<keyword evidence="2" id="KW-1185">Reference proteome</keyword>
<comment type="caution">
    <text evidence="1">The sequence shown here is derived from an EMBL/GenBank/DDBJ whole genome shotgun (WGS) entry which is preliminary data.</text>
</comment>
<reference evidence="1 2" key="1">
    <citation type="submission" date="2019-02" db="EMBL/GenBank/DDBJ databases">
        <title>Genome sequencing of the rare red list fungi Bondarzewia mesenterica.</title>
        <authorList>
            <person name="Buettner E."/>
            <person name="Kellner H."/>
        </authorList>
    </citation>
    <scope>NUCLEOTIDE SEQUENCE [LARGE SCALE GENOMIC DNA]</scope>
    <source>
        <strain evidence="1 2">DSM 108281</strain>
    </source>
</reference>
<protein>
    <submittedName>
        <fullName evidence="1">Uncharacterized protein</fullName>
    </submittedName>
</protein>
<accession>A0A4S4LFI4</accession>
<gene>
    <name evidence="1" type="ORF">EW146_g8301</name>
</gene>
<organism evidence="1 2">
    <name type="scientific">Bondarzewia mesenterica</name>
    <dbReference type="NCBI Taxonomy" id="1095465"/>
    <lineage>
        <taxon>Eukaryota</taxon>
        <taxon>Fungi</taxon>
        <taxon>Dikarya</taxon>
        <taxon>Basidiomycota</taxon>
        <taxon>Agaricomycotina</taxon>
        <taxon>Agaricomycetes</taxon>
        <taxon>Russulales</taxon>
        <taxon>Bondarzewiaceae</taxon>
        <taxon>Bondarzewia</taxon>
    </lineage>
</organism>
<dbReference type="EMBL" id="SGPL01000557">
    <property type="protein sequence ID" value="THH10674.1"/>
    <property type="molecule type" value="Genomic_DNA"/>
</dbReference>
<sequence>MHAELVEQHHRKGCAGVPGPTVSVSVSSAIPSTYFKLCYKHSPRRKSRKGPTLKRDTFPVFFFTSSEFIARTARSGPLSSPPPSLLFLPSFFFIESPALRARPFSILSCRLLANAVPLATNTVPYNTHTTPYNTTQHANESIHFHTESHESVQ</sequence>
<proteinExistence type="predicted"/>
<dbReference type="AlphaFoldDB" id="A0A4S4LFI4"/>
<dbReference type="Proteomes" id="UP000310158">
    <property type="component" value="Unassembled WGS sequence"/>
</dbReference>
<evidence type="ECO:0000313" key="2">
    <source>
        <dbReference type="Proteomes" id="UP000310158"/>
    </source>
</evidence>
<name>A0A4S4LFI4_9AGAM</name>